<protein>
    <submittedName>
        <fullName evidence="7">LysE family translocator</fullName>
    </submittedName>
</protein>
<evidence type="ECO:0000256" key="1">
    <source>
        <dbReference type="ARBA" id="ARBA00004651"/>
    </source>
</evidence>
<feature type="transmembrane region" description="Helical" evidence="6">
    <location>
        <begin position="115"/>
        <end position="138"/>
    </location>
</feature>
<keyword evidence="4 6" id="KW-1133">Transmembrane helix</keyword>
<gene>
    <name evidence="7" type="ORF">F7Q92_05835</name>
</gene>
<feature type="transmembrane region" description="Helical" evidence="6">
    <location>
        <begin position="43"/>
        <end position="68"/>
    </location>
</feature>
<evidence type="ECO:0000256" key="4">
    <source>
        <dbReference type="ARBA" id="ARBA00022989"/>
    </source>
</evidence>
<name>A0A643FI70_IDEDE</name>
<keyword evidence="8" id="KW-1185">Reference proteome</keyword>
<reference evidence="7 8" key="1">
    <citation type="submission" date="2019-09" db="EMBL/GenBank/DDBJ databases">
        <title>Draft genome sequences of 48 bacterial type strains from the CCUG.</title>
        <authorList>
            <person name="Tunovic T."/>
            <person name="Pineiro-Iglesias B."/>
            <person name="Unosson C."/>
            <person name="Inganas E."/>
            <person name="Ohlen M."/>
            <person name="Cardew S."/>
            <person name="Jensie-Markopoulos S."/>
            <person name="Salva-Serra F."/>
            <person name="Jaen-Luchoro D."/>
            <person name="Karlsson R."/>
            <person name="Svensson-Stadler L."/>
            <person name="Chun J."/>
            <person name="Moore E."/>
        </authorList>
    </citation>
    <scope>NUCLEOTIDE SEQUENCE [LARGE SCALE GENOMIC DNA]</scope>
    <source>
        <strain evidence="7 8">CCUG 30977</strain>
    </source>
</reference>
<evidence type="ECO:0000256" key="5">
    <source>
        <dbReference type="ARBA" id="ARBA00023136"/>
    </source>
</evidence>
<dbReference type="GO" id="GO:0005886">
    <property type="term" value="C:plasma membrane"/>
    <property type="evidence" value="ECO:0007669"/>
    <property type="project" value="UniProtKB-SubCell"/>
</dbReference>
<comment type="caution">
    <text evidence="7">The sequence shown here is derived from an EMBL/GenBank/DDBJ whole genome shotgun (WGS) entry which is preliminary data.</text>
</comment>
<feature type="transmembrane region" description="Helical" evidence="6">
    <location>
        <begin position="150"/>
        <end position="171"/>
    </location>
</feature>
<dbReference type="EMBL" id="VZPB01000009">
    <property type="protein sequence ID" value="KAB0583988.1"/>
    <property type="molecule type" value="Genomic_DNA"/>
</dbReference>
<organism evidence="7 8">
    <name type="scientific">Ideonella dechloratans</name>
    <dbReference type="NCBI Taxonomy" id="36863"/>
    <lineage>
        <taxon>Bacteria</taxon>
        <taxon>Pseudomonadati</taxon>
        <taxon>Pseudomonadota</taxon>
        <taxon>Betaproteobacteria</taxon>
        <taxon>Burkholderiales</taxon>
        <taxon>Sphaerotilaceae</taxon>
        <taxon>Ideonella</taxon>
    </lineage>
</organism>
<evidence type="ECO:0000313" key="8">
    <source>
        <dbReference type="Proteomes" id="UP000430120"/>
    </source>
</evidence>
<dbReference type="PANTHER" id="PTHR30086">
    <property type="entry name" value="ARGININE EXPORTER PROTEIN ARGO"/>
    <property type="match status" value="1"/>
</dbReference>
<feature type="transmembrane region" description="Helical" evidence="6">
    <location>
        <begin position="74"/>
        <end position="94"/>
    </location>
</feature>
<keyword evidence="2" id="KW-1003">Cell membrane</keyword>
<dbReference type="GO" id="GO:0015171">
    <property type="term" value="F:amino acid transmembrane transporter activity"/>
    <property type="evidence" value="ECO:0007669"/>
    <property type="project" value="TreeGrafter"/>
</dbReference>
<evidence type="ECO:0000256" key="2">
    <source>
        <dbReference type="ARBA" id="ARBA00022475"/>
    </source>
</evidence>
<dbReference type="PANTHER" id="PTHR30086:SF20">
    <property type="entry name" value="ARGININE EXPORTER PROTEIN ARGO-RELATED"/>
    <property type="match status" value="1"/>
</dbReference>
<dbReference type="OrthoDB" id="5638726at2"/>
<dbReference type="Proteomes" id="UP000430120">
    <property type="component" value="Unassembled WGS sequence"/>
</dbReference>
<evidence type="ECO:0000256" key="6">
    <source>
        <dbReference type="SAM" id="Phobius"/>
    </source>
</evidence>
<keyword evidence="5 6" id="KW-0472">Membrane</keyword>
<evidence type="ECO:0000313" key="7">
    <source>
        <dbReference type="EMBL" id="KAB0583988.1"/>
    </source>
</evidence>
<comment type="subcellular location">
    <subcellularLocation>
        <location evidence="1">Cell membrane</location>
        <topology evidence="1">Multi-pass membrane protein</topology>
    </subcellularLocation>
</comment>
<proteinExistence type="predicted"/>
<feature type="transmembrane region" description="Helical" evidence="6">
    <location>
        <begin position="192"/>
        <end position="212"/>
    </location>
</feature>
<dbReference type="InterPro" id="IPR001123">
    <property type="entry name" value="LeuE-type"/>
</dbReference>
<keyword evidence="3 6" id="KW-0812">Transmembrane</keyword>
<accession>A0A643FI70</accession>
<dbReference type="AlphaFoldDB" id="A0A643FI70"/>
<sequence length="213" mass="22040">MDTASLLTFAQAVLVGLSIAAPVGPIGLLTIQRTLAQGRRAGLATGLGAAAADACYGALGAFGVQLVIGALVSLRGPLSLVGAAVLGWMAWRTWRQPVAEQAAELATGGDLLRNFAGTFLLTLSNPATIFSFLAVFGALAGGTARPLSPLWMVVGVGLGSALWWWMLTWTVGRLRHRLDAVWRRRINRISGALLGAVALWALTQAAASGLALG</sequence>
<evidence type="ECO:0000256" key="3">
    <source>
        <dbReference type="ARBA" id="ARBA00022692"/>
    </source>
</evidence>
<dbReference type="RefSeq" id="WP_151123243.1">
    <property type="nucleotide sequence ID" value="NZ_CP088082.1"/>
</dbReference>
<dbReference type="Pfam" id="PF01810">
    <property type="entry name" value="LysE"/>
    <property type="match status" value="1"/>
</dbReference>
<feature type="transmembrane region" description="Helical" evidence="6">
    <location>
        <begin position="6"/>
        <end position="31"/>
    </location>
</feature>